<dbReference type="GO" id="GO:0006520">
    <property type="term" value="P:amino acid metabolic process"/>
    <property type="evidence" value="ECO:0007669"/>
    <property type="project" value="InterPro"/>
</dbReference>
<evidence type="ECO:0000256" key="5">
    <source>
        <dbReference type="ARBA" id="ARBA00022898"/>
    </source>
</evidence>
<comment type="similarity">
    <text evidence="2 6">Belongs to the class-I pyridoxal-phosphate-dependent aminotransferase family.</text>
</comment>
<evidence type="ECO:0000256" key="6">
    <source>
        <dbReference type="RuleBase" id="RU000481"/>
    </source>
</evidence>
<dbReference type="Proteomes" id="UP000091926">
    <property type="component" value="Chromosome"/>
</dbReference>
<dbReference type="PANTHER" id="PTHR46383:SF1">
    <property type="entry name" value="ASPARTATE AMINOTRANSFERASE"/>
    <property type="match status" value="1"/>
</dbReference>
<dbReference type="InterPro" id="IPR015422">
    <property type="entry name" value="PyrdxlP-dep_Trfase_small"/>
</dbReference>
<reference evidence="8 9" key="1">
    <citation type="submission" date="2016-06" db="EMBL/GenBank/DDBJ databases">
        <title>Complete genome sequences of Bordetella bronchialis and Bordetella flabilis.</title>
        <authorList>
            <person name="LiPuma J.J."/>
            <person name="Spilker T."/>
        </authorList>
    </citation>
    <scope>NUCLEOTIDE SEQUENCE [LARGE SCALE GENOMIC DNA]</scope>
    <source>
        <strain evidence="8 9">AU10664</strain>
    </source>
</reference>
<evidence type="ECO:0000256" key="3">
    <source>
        <dbReference type="ARBA" id="ARBA00022576"/>
    </source>
</evidence>
<dbReference type="Gene3D" id="3.40.640.10">
    <property type="entry name" value="Type I PLP-dependent aspartate aminotransferase-like (Major domain)"/>
    <property type="match status" value="1"/>
</dbReference>
<dbReference type="InterPro" id="IPR004839">
    <property type="entry name" value="Aminotransferase_I/II_large"/>
</dbReference>
<dbReference type="KEGG" id="bfz:BAU07_20695"/>
<proteinExistence type="inferred from homology"/>
<evidence type="ECO:0000259" key="7">
    <source>
        <dbReference type="Pfam" id="PF00155"/>
    </source>
</evidence>
<accession>A0A193GIW7</accession>
<evidence type="ECO:0000313" key="9">
    <source>
        <dbReference type="Proteomes" id="UP000091926"/>
    </source>
</evidence>
<dbReference type="AlphaFoldDB" id="A0A193GIW7"/>
<dbReference type="SUPFAM" id="SSF53383">
    <property type="entry name" value="PLP-dependent transferases"/>
    <property type="match status" value="1"/>
</dbReference>
<dbReference type="GO" id="GO:0030170">
    <property type="term" value="F:pyridoxal phosphate binding"/>
    <property type="evidence" value="ECO:0007669"/>
    <property type="project" value="InterPro"/>
</dbReference>
<dbReference type="STRING" id="463014.BAU07_20695"/>
<dbReference type="Gene3D" id="3.90.1150.10">
    <property type="entry name" value="Aspartate Aminotransferase, domain 1"/>
    <property type="match status" value="1"/>
</dbReference>
<feature type="domain" description="Aminotransferase class I/classII large" evidence="7">
    <location>
        <begin position="36"/>
        <end position="394"/>
    </location>
</feature>
<sequence>MPTQPQIIADRLGHVQPSASVAAKARADAMRAAGRDIMDFTLGEPDFPTPAHIVRAGMAALESGHTRYTASAGTPALRRAIAGKLKRENGLEFGMDEIVVGSGAKHVIFNALMATVNAGDEVIVPAPYWVSYPEMVLINGGVPVAVQCPAAAGFKLTGAQLQAAITERTRWVILNTPSNPTGAVYDRAELRELADVLLGNPHVSVLTDEIYEHFVYGDARHACILDIEPELRSRTLLVNGLSKSHAMTGWRIGYGCGPAALIKAITLLITQSTTCATAAAQAAAVEALEGPQQCVGEAAARFQERRDCIVKRLNAIDGITCDSPDGAFYVFACVAGLLGRRTPQGQILNTDVDVADFLREEAGVVAIDGSSYGMSPFLRFSFATSMNEIYRGCNGIEAACARLASSNP</sequence>
<dbReference type="EMBL" id="CP016172">
    <property type="protein sequence ID" value="ANN79214.1"/>
    <property type="molecule type" value="Genomic_DNA"/>
</dbReference>
<name>A0A193GIW7_9BORD</name>
<organism evidence="8 9">
    <name type="scientific">Bordetella flabilis</name>
    <dbReference type="NCBI Taxonomy" id="463014"/>
    <lineage>
        <taxon>Bacteria</taxon>
        <taxon>Pseudomonadati</taxon>
        <taxon>Pseudomonadota</taxon>
        <taxon>Betaproteobacteria</taxon>
        <taxon>Burkholderiales</taxon>
        <taxon>Alcaligenaceae</taxon>
        <taxon>Bordetella</taxon>
    </lineage>
</organism>
<comment type="cofactor">
    <cofactor evidence="1 6">
        <name>pyridoxal 5'-phosphate</name>
        <dbReference type="ChEBI" id="CHEBI:597326"/>
    </cofactor>
</comment>
<dbReference type="EC" id="2.6.1.-" evidence="6"/>
<protein>
    <recommendedName>
        <fullName evidence="6">Aminotransferase</fullName>
        <ecNumber evidence="6">2.6.1.-</ecNumber>
    </recommendedName>
</protein>
<dbReference type="InterPro" id="IPR015421">
    <property type="entry name" value="PyrdxlP-dep_Trfase_major"/>
</dbReference>
<dbReference type="PANTHER" id="PTHR46383">
    <property type="entry name" value="ASPARTATE AMINOTRANSFERASE"/>
    <property type="match status" value="1"/>
</dbReference>
<keyword evidence="3 6" id="KW-0032">Aminotransferase</keyword>
<keyword evidence="5" id="KW-0663">Pyridoxal phosphate</keyword>
<dbReference type="GO" id="GO:0008483">
    <property type="term" value="F:transaminase activity"/>
    <property type="evidence" value="ECO:0007669"/>
    <property type="project" value="UniProtKB-KW"/>
</dbReference>
<dbReference type="Pfam" id="PF00155">
    <property type="entry name" value="Aminotran_1_2"/>
    <property type="match status" value="1"/>
</dbReference>
<dbReference type="PROSITE" id="PS00105">
    <property type="entry name" value="AA_TRANSFER_CLASS_1"/>
    <property type="match status" value="1"/>
</dbReference>
<dbReference type="InterPro" id="IPR050596">
    <property type="entry name" value="AspAT/PAT-like"/>
</dbReference>
<dbReference type="FunFam" id="3.40.640.10:FF:000033">
    <property type="entry name" value="Aspartate aminotransferase"/>
    <property type="match status" value="1"/>
</dbReference>
<dbReference type="InterPro" id="IPR004838">
    <property type="entry name" value="NHTrfase_class1_PyrdxlP-BS"/>
</dbReference>
<keyword evidence="9" id="KW-1185">Reference proteome</keyword>
<gene>
    <name evidence="8" type="ORF">BAU07_20695</name>
</gene>
<dbReference type="CDD" id="cd00609">
    <property type="entry name" value="AAT_like"/>
    <property type="match status" value="1"/>
</dbReference>
<dbReference type="OrthoDB" id="9803354at2"/>
<evidence type="ECO:0000256" key="2">
    <source>
        <dbReference type="ARBA" id="ARBA00007441"/>
    </source>
</evidence>
<evidence type="ECO:0000256" key="1">
    <source>
        <dbReference type="ARBA" id="ARBA00001933"/>
    </source>
</evidence>
<dbReference type="InterPro" id="IPR015424">
    <property type="entry name" value="PyrdxlP-dep_Trfase"/>
</dbReference>
<dbReference type="RefSeq" id="WP_066661862.1">
    <property type="nucleotide sequence ID" value="NZ_CBCSCL010000011.1"/>
</dbReference>
<keyword evidence="4 6" id="KW-0808">Transferase</keyword>
<evidence type="ECO:0000256" key="4">
    <source>
        <dbReference type="ARBA" id="ARBA00022679"/>
    </source>
</evidence>
<evidence type="ECO:0000313" key="8">
    <source>
        <dbReference type="EMBL" id="ANN79214.1"/>
    </source>
</evidence>